<dbReference type="EMBL" id="WPOC01000003">
    <property type="protein sequence ID" value="MVN14276.1"/>
    <property type="molecule type" value="Genomic_DNA"/>
</dbReference>
<dbReference type="RefSeq" id="WP_157004768.1">
    <property type="nucleotide sequence ID" value="NZ_BAABZN010000001.1"/>
</dbReference>
<evidence type="ECO:0000256" key="5">
    <source>
        <dbReference type="ARBA" id="ARBA00023002"/>
    </source>
</evidence>
<keyword evidence="5" id="KW-0560">Oxidoreductase</keyword>
<dbReference type="InterPro" id="IPR041930">
    <property type="entry name" value="Acetylene_hydratase"/>
</dbReference>
<keyword evidence="4" id="KW-0479">Metal-binding</keyword>
<dbReference type="CDD" id="cd02759">
    <property type="entry name" value="MopB_Acetylene-hydratase"/>
    <property type="match status" value="1"/>
</dbReference>
<keyword evidence="6" id="KW-0408">Iron</keyword>
<evidence type="ECO:0000313" key="9">
    <source>
        <dbReference type="Proteomes" id="UP000468327"/>
    </source>
</evidence>
<keyword evidence="7" id="KW-0411">Iron-sulfur</keyword>
<dbReference type="GO" id="GO:0016491">
    <property type="term" value="F:oxidoreductase activity"/>
    <property type="evidence" value="ECO:0007669"/>
    <property type="project" value="UniProtKB-KW"/>
</dbReference>
<dbReference type="Pfam" id="PF01568">
    <property type="entry name" value="Molydop_binding"/>
    <property type="match status" value="1"/>
</dbReference>
<dbReference type="Pfam" id="PF00384">
    <property type="entry name" value="Molybdopterin"/>
    <property type="match status" value="1"/>
</dbReference>
<dbReference type="AlphaFoldDB" id="A0A6N8IG95"/>
<dbReference type="Proteomes" id="UP000468327">
    <property type="component" value="Unassembled WGS sequence"/>
</dbReference>
<dbReference type="Gene3D" id="2.40.40.20">
    <property type="match status" value="1"/>
</dbReference>
<dbReference type="GO" id="GO:0043546">
    <property type="term" value="F:molybdopterin cofactor binding"/>
    <property type="evidence" value="ECO:0007669"/>
    <property type="project" value="InterPro"/>
</dbReference>
<dbReference type="Gene3D" id="3.40.228.10">
    <property type="entry name" value="Dimethylsulfoxide Reductase, domain 2"/>
    <property type="match status" value="1"/>
</dbReference>
<dbReference type="PROSITE" id="PS00932">
    <property type="entry name" value="MOLYBDOPTERIN_PROK_3"/>
    <property type="match status" value="1"/>
</dbReference>
<gene>
    <name evidence="8" type="ORF">GO738_02735</name>
</gene>
<dbReference type="CDD" id="cd02781">
    <property type="entry name" value="MopB_CT_Acetylene-hydratase"/>
    <property type="match status" value="1"/>
</dbReference>
<dbReference type="PROSITE" id="PS51669">
    <property type="entry name" value="4FE4S_MOW_BIS_MGD"/>
    <property type="match status" value="1"/>
</dbReference>
<dbReference type="InterPro" id="IPR050612">
    <property type="entry name" value="Prok_Mopterin_Oxidored"/>
</dbReference>
<dbReference type="InterPro" id="IPR006963">
    <property type="entry name" value="Mopterin_OxRdtase_4Fe-4S_dom"/>
</dbReference>
<evidence type="ECO:0000313" key="8">
    <source>
        <dbReference type="EMBL" id="MVN14276.1"/>
    </source>
</evidence>
<comment type="caution">
    <text evidence="8">The sequence shown here is derived from an EMBL/GenBank/DDBJ whole genome shotgun (WGS) entry which is preliminary data.</text>
</comment>
<dbReference type="InterPro" id="IPR006657">
    <property type="entry name" value="MoPterin_dinucl-bd_dom"/>
</dbReference>
<dbReference type="InterPro" id="IPR006655">
    <property type="entry name" value="Mopterin_OxRdtase_prok_CS"/>
</dbReference>
<sequence length="820" mass="92428">MADYQAFLDEIDRAAYHEGEYRWEEDGYTVTRTNHWSPPGCHNSCGLLLYVRDGKLERVEGDPLSPFVNGKLCVRCLDLPEAVNHPDRLKYPMKRAGERGENKWERITWDEAFDTLEAEVRKVWDEYGGNSILLIHGTGRNTGPMTYFGNCALKTPNISTFGFTGFACYLPRLFGAFAPLGDYLIADASEGHEDRYANPEFTPPGVVVIWGNEPLKSNADGYIGHWLAQCVQMGSKIISIDPRLTWWGARAEYFLQIRPGTDGALACAWLNIIINEGLYDRDFVDCWCTGFEELAASVQEFTPAWAAEITGLPEADIAASARLYATAKPAAIQWGLAMDQQLSAMSLNLACCDLMALTGNVDVPGGNILIRNAYNATNLPLTEPVIPKEWREKKLTMKYAFGDDCEEFTTHASSDALLRAMEVGEPFPIRMLWIETSNAIACPGMDAARVYEAMRKVPFVVNADPFLTPVSVACADILLPVAMSAERNSCRTWWTPVRSITKACQFYEAKSDEEIMLEMGRRLNPAYWPWGSDVEMMDWYLTDCSLPDPDLFKEKSTNLSLEAAKENKPTFEMGLMELAERGGYAYDEWNGIYRKYEKGLCRPDGSVGFATASGRIELVPAVYPVWGLNPTPYHLEPPQSPLSTPELMEEYPLVLTCGGRSWEFFHSENRQMPTMRELHREPLVIINPRTAERFGIAEGDYVWIENDHGRFRQRARLSLEVNEQTVHAEHGWWFPEEAGEEPNLFGTFTANPNNCTKAFETGPSGVGSSIKCMICKIYPYREGDALPAEQIVTTKDFVEYLPGEGYADFEEYQSNGYRYR</sequence>
<dbReference type="SMART" id="SM00926">
    <property type="entry name" value="Molybdop_Fe4S4"/>
    <property type="match status" value="1"/>
</dbReference>
<dbReference type="SUPFAM" id="SSF50692">
    <property type="entry name" value="ADC-like"/>
    <property type="match status" value="1"/>
</dbReference>
<accession>A0A6N8IG95</accession>
<dbReference type="PANTHER" id="PTHR43742">
    <property type="entry name" value="TRIMETHYLAMINE-N-OXIDE REDUCTASE"/>
    <property type="match status" value="1"/>
</dbReference>
<comment type="similarity">
    <text evidence="2">Belongs to the prokaryotic molybdopterin-containing oxidoreductase family.</text>
</comment>
<name>A0A6N8IG95_9ACTN</name>
<organism evidence="8 9">
    <name type="scientific">Gordonibacter urolithinfaciens</name>
    <dbReference type="NCBI Taxonomy" id="1335613"/>
    <lineage>
        <taxon>Bacteria</taxon>
        <taxon>Bacillati</taxon>
        <taxon>Actinomycetota</taxon>
        <taxon>Coriobacteriia</taxon>
        <taxon>Eggerthellales</taxon>
        <taxon>Eggerthellaceae</taxon>
        <taxon>Gordonibacter</taxon>
    </lineage>
</organism>
<dbReference type="GO" id="GO:0018818">
    <property type="term" value="F:acetylene hydratase activity"/>
    <property type="evidence" value="ECO:0007669"/>
    <property type="project" value="InterPro"/>
</dbReference>
<evidence type="ECO:0000256" key="1">
    <source>
        <dbReference type="ARBA" id="ARBA00001942"/>
    </source>
</evidence>
<evidence type="ECO:0000256" key="7">
    <source>
        <dbReference type="ARBA" id="ARBA00023014"/>
    </source>
</evidence>
<proteinExistence type="inferred from homology"/>
<keyword evidence="9" id="KW-1185">Reference proteome</keyword>
<dbReference type="InterPro" id="IPR006656">
    <property type="entry name" value="Mopterin_OxRdtase"/>
</dbReference>
<reference evidence="8 9" key="1">
    <citation type="submission" date="2019-11" db="EMBL/GenBank/DDBJ databases">
        <title>Whole genome shotgun sequencing (WGS) data from Adlercreutzia equolifaciens ResAG-91, Eggerthella lenta MRI-F36, MRI-F37, MRI-F40, ResAG-49, ResAG-88, ResAG-121, ResAG-145, and Gordonibacter sp. ResAG-5, ResAG-26, ResAG-43, ResAG-50, ResAG-59.</title>
        <authorList>
            <person name="Stoll D.A."/>
            <person name="Danylec N."/>
            <person name="Franz C.M.A.P."/>
            <person name="Huch M."/>
        </authorList>
    </citation>
    <scope>NUCLEOTIDE SEQUENCE [LARGE SCALE GENOMIC DNA]</scope>
    <source>
        <strain evidence="8 9">ResAG-59</strain>
    </source>
</reference>
<dbReference type="InterPro" id="IPR037949">
    <property type="entry name" value="MopB_CT_Acetylene-hydratase"/>
</dbReference>
<keyword evidence="3" id="KW-0500">Molybdenum</keyword>
<dbReference type="SUPFAM" id="SSF53706">
    <property type="entry name" value="Formate dehydrogenase/DMSO reductase, domains 1-3"/>
    <property type="match status" value="1"/>
</dbReference>
<dbReference type="GeneID" id="97353422"/>
<dbReference type="GO" id="GO:0051536">
    <property type="term" value="F:iron-sulfur cluster binding"/>
    <property type="evidence" value="ECO:0007669"/>
    <property type="project" value="UniProtKB-KW"/>
</dbReference>
<dbReference type="Gene3D" id="3.40.50.740">
    <property type="match status" value="1"/>
</dbReference>
<protein>
    <submittedName>
        <fullName evidence="8">Molybdopterin-dependent oxidoreductase</fullName>
    </submittedName>
</protein>
<evidence type="ECO:0000256" key="3">
    <source>
        <dbReference type="ARBA" id="ARBA00022505"/>
    </source>
</evidence>
<evidence type="ECO:0000256" key="4">
    <source>
        <dbReference type="ARBA" id="ARBA00022723"/>
    </source>
</evidence>
<dbReference type="PANTHER" id="PTHR43742:SF6">
    <property type="entry name" value="OXIDOREDUCTASE YYAE-RELATED"/>
    <property type="match status" value="1"/>
</dbReference>
<comment type="cofactor">
    <cofactor evidence="1">
        <name>Mo-bis(molybdopterin guanine dinucleotide)</name>
        <dbReference type="ChEBI" id="CHEBI:60539"/>
    </cofactor>
</comment>
<evidence type="ECO:0000256" key="6">
    <source>
        <dbReference type="ARBA" id="ARBA00023004"/>
    </source>
</evidence>
<dbReference type="GO" id="GO:0046872">
    <property type="term" value="F:metal ion binding"/>
    <property type="evidence" value="ECO:0007669"/>
    <property type="project" value="UniProtKB-KW"/>
</dbReference>
<dbReference type="Gene3D" id="2.20.25.90">
    <property type="entry name" value="ADC-like domains"/>
    <property type="match status" value="1"/>
</dbReference>
<evidence type="ECO:0000256" key="2">
    <source>
        <dbReference type="ARBA" id="ARBA00010312"/>
    </source>
</evidence>
<dbReference type="Pfam" id="PF04879">
    <property type="entry name" value="Molybdop_Fe4S4"/>
    <property type="match status" value="1"/>
</dbReference>
<dbReference type="InterPro" id="IPR009010">
    <property type="entry name" value="Asp_de-COase-like_dom_sf"/>
</dbReference>